<comment type="subcellular location">
    <subcellularLocation>
        <location evidence="1">Membrane</location>
        <topology evidence="1">Multi-pass membrane protein</topology>
    </subcellularLocation>
</comment>
<feature type="domain" description="G-protein coupled receptors family 1 profile" evidence="10">
    <location>
        <begin position="52"/>
        <end position="331"/>
    </location>
</feature>
<dbReference type="PANTHER" id="PTHR24238">
    <property type="entry name" value="G-PROTEIN COUPLED RECEPTOR"/>
    <property type="match status" value="1"/>
</dbReference>
<dbReference type="SUPFAM" id="SSF81321">
    <property type="entry name" value="Family A G protein-coupled receptor-like"/>
    <property type="match status" value="1"/>
</dbReference>
<feature type="region of interest" description="Disordered" evidence="8">
    <location>
        <begin position="1"/>
        <end position="30"/>
    </location>
</feature>
<dbReference type="GO" id="GO:0005886">
    <property type="term" value="C:plasma membrane"/>
    <property type="evidence" value="ECO:0007669"/>
    <property type="project" value="TreeGrafter"/>
</dbReference>
<evidence type="ECO:0000313" key="12">
    <source>
        <dbReference type="Proteomes" id="UP000186922"/>
    </source>
</evidence>
<proteinExistence type="predicted"/>
<feature type="compositionally biased region" description="Polar residues" evidence="8">
    <location>
        <begin position="1"/>
        <end position="11"/>
    </location>
</feature>
<dbReference type="InterPro" id="IPR017452">
    <property type="entry name" value="GPCR_Rhodpsn_7TM"/>
</dbReference>
<comment type="caution">
    <text evidence="11">The sequence shown here is derived from an EMBL/GenBank/DDBJ whole genome shotgun (WGS) entry which is preliminary data.</text>
</comment>
<keyword evidence="4" id="KW-0297">G-protein coupled receptor</keyword>
<keyword evidence="3 9" id="KW-1133">Transmembrane helix</keyword>
<organism evidence="11 12">
    <name type="scientific">Ramazzottius varieornatus</name>
    <name type="common">Water bear</name>
    <name type="synonym">Tardigrade</name>
    <dbReference type="NCBI Taxonomy" id="947166"/>
    <lineage>
        <taxon>Eukaryota</taxon>
        <taxon>Metazoa</taxon>
        <taxon>Ecdysozoa</taxon>
        <taxon>Tardigrada</taxon>
        <taxon>Eutardigrada</taxon>
        <taxon>Parachela</taxon>
        <taxon>Hypsibioidea</taxon>
        <taxon>Ramazzottiidae</taxon>
        <taxon>Ramazzottius</taxon>
    </lineage>
</organism>
<evidence type="ECO:0000259" key="10">
    <source>
        <dbReference type="PROSITE" id="PS50262"/>
    </source>
</evidence>
<evidence type="ECO:0000256" key="7">
    <source>
        <dbReference type="ARBA" id="ARBA00023224"/>
    </source>
</evidence>
<evidence type="ECO:0000256" key="3">
    <source>
        <dbReference type="ARBA" id="ARBA00022989"/>
    </source>
</evidence>
<evidence type="ECO:0000256" key="8">
    <source>
        <dbReference type="SAM" id="MobiDB-lite"/>
    </source>
</evidence>
<feature type="compositionally biased region" description="Low complexity" evidence="8">
    <location>
        <begin position="12"/>
        <end position="23"/>
    </location>
</feature>
<evidence type="ECO:0000256" key="4">
    <source>
        <dbReference type="ARBA" id="ARBA00023040"/>
    </source>
</evidence>
<keyword evidence="7" id="KW-0807">Transducer</keyword>
<dbReference type="EMBL" id="BDGG01000004">
    <property type="protein sequence ID" value="GAU97029.1"/>
    <property type="molecule type" value="Genomic_DNA"/>
</dbReference>
<keyword evidence="5 9" id="KW-0472">Membrane</keyword>
<evidence type="ECO:0000256" key="6">
    <source>
        <dbReference type="ARBA" id="ARBA00023170"/>
    </source>
</evidence>
<evidence type="ECO:0000256" key="9">
    <source>
        <dbReference type="SAM" id="Phobius"/>
    </source>
</evidence>
<feature type="transmembrane region" description="Helical" evidence="9">
    <location>
        <begin position="278"/>
        <end position="295"/>
    </location>
</feature>
<dbReference type="Pfam" id="PF00001">
    <property type="entry name" value="7tm_1"/>
    <property type="match status" value="1"/>
</dbReference>
<dbReference type="AlphaFoldDB" id="A0A1D1V5M5"/>
<feature type="transmembrane region" description="Helical" evidence="9">
    <location>
        <begin position="315"/>
        <end position="333"/>
    </location>
</feature>
<evidence type="ECO:0000256" key="2">
    <source>
        <dbReference type="ARBA" id="ARBA00022692"/>
    </source>
</evidence>
<feature type="transmembrane region" description="Helical" evidence="9">
    <location>
        <begin position="208"/>
        <end position="231"/>
    </location>
</feature>
<feature type="transmembrane region" description="Helical" evidence="9">
    <location>
        <begin position="43"/>
        <end position="62"/>
    </location>
</feature>
<feature type="transmembrane region" description="Helical" evidence="9">
    <location>
        <begin position="123"/>
        <end position="145"/>
    </location>
</feature>
<dbReference type="OrthoDB" id="5960344at2759"/>
<name>A0A1D1V5M5_RAMVA</name>
<dbReference type="GO" id="GO:0008188">
    <property type="term" value="F:neuropeptide receptor activity"/>
    <property type="evidence" value="ECO:0007669"/>
    <property type="project" value="TreeGrafter"/>
</dbReference>
<dbReference type="STRING" id="947166.A0A1D1V5M5"/>
<sequence length="351" mass="38860">MLTNESDSPFDNSTSSTVSNASSGNQTALGGGPHWTTTSYSTLIVQISALLTNASLVFLFAWNRSLVTAFTIYVLNLCVANILSSAFFTTLHLIDYLYAPIELPGVNWWLGDSWCTMYQYSEWLLSGSMVNAHALIALNRFWAVTFPNSYRLKQTKLAAAGICIAQWFYMHLCILPGILLDVYIYRLPVFTDIAQCHSGTDAPFEWQAAIQLLIFDFPLVIIVGVLPVVYYKASRRRKPLVTPSTGILPTGLSGGPAAGSVSAANPVNAPTRIKSSGILAMTLMTATVLVCYVPDNLYNTLWVFNLDLGSQFYQIVTVLYELTPVFDPIWFILTLPRLRHAFLETYCSPCK</sequence>
<reference evidence="11 12" key="1">
    <citation type="journal article" date="2016" name="Nat. Commun.">
        <title>Extremotolerant tardigrade genome and improved radiotolerance of human cultured cells by tardigrade-unique protein.</title>
        <authorList>
            <person name="Hashimoto T."/>
            <person name="Horikawa D.D."/>
            <person name="Saito Y."/>
            <person name="Kuwahara H."/>
            <person name="Kozuka-Hata H."/>
            <person name="Shin-I T."/>
            <person name="Minakuchi Y."/>
            <person name="Ohishi K."/>
            <person name="Motoyama A."/>
            <person name="Aizu T."/>
            <person name="Enomoto A."/>
            <person name="Kondo K."/>
            <person name="Tanaka S."/>
            <person name="Hara Y."/>
            <person name="Koshikawa S."/>
            <person name="Sagara H."/>
            <person name="Miura T."/>
            <person name="Yokobori S."/>
            <person name="Miyagawa K."/>
            <person name="Suzuki Y."/>
            <person name="Kubo T."/>
            <person name="Oyama M."/>
            <person name="Kohara Y."/>
            <person name="Fujiyama A."/>
            <person name="Arakawa K."/>
            <person name="Katayama T."/>
            <person name="Toyoda A."/>
            <person name="Kunieda T."/>
        </authorList>
    </citation>
    <scope>NUCLEOTIDE SEQUENCE [LARGE SCALE GENOMIC DNA]</scope>
    <source>
        <strain evidence="11 12">YOKOZUNA-1</strain>
    </source>
</reference>
<protein>
    <recommendedName>
        <fullName evidence="10">G-protein coupled receptors family 1 profile domain-containing protein</fullName>
    </recommendedName>
</protein>
<dbReference type="Gene3D" id="1.20.1070.10">
    <property type="entry name" value="Rhodopsin 7-helix transmembrane proteins"/>
    <property type="match status" value="1"/>
</dbReference>
<feature type="transmembrane region" description="Helical" evidence="9">
    <location>
        <begin position="74"/>
        <end position="94"/>
    </location>
</feature>
<keyword evidence="2 9" id="KW-0812">Transmembrane</keyword>
<keyword evidence="12" id="KW-1185">Reference proteome</keyword>
<evidence type="ECO:0000313" key="11">
    <source>
        <dbReference type="EMBL" id="GAU97029.1"/>
    </source>
</evidence>
<feature type="transmembrane region" description="Helical" evidence="9">
    <location>
        <begin position="157"/>
        <end position="179"/>
    </location>
</feature>
<dbReference type="PANTHER" id="PTHR24238:SF76">
    <property type="entry name" value="G_PROTEIN_RECEP_F1_2 DOMAIN-CONTAINING PROTEIN"/>
    <property type="match status" value="1"/>
</dbReference>
<dbReference type="InterPro" id="IPR000276">
    <property type="entry name" value="GPCR_Rhodpsn"/>
</dbReference>
<dbReference type="Proteomes" id="UP000186922">
    <property type="component" value="Unassembled WGS sequence"/>
</dbReference>
<dbReference type="PROSITE" id="PS50262">
    <property type="entry name" value="G_PROTEIN_RECEP_F1_2"/>
    <property type="match status" value="1"/>
</dbReference>
<keyword evidence="6" id="KW-0675">Receptor</keyword>
<evidence type="ECO:0000256" key="5">
    <source>
        <dbReference type="ARBA" id="ARBA00023136"/>
    </source>
</evidence>
<gene>
    <name evidence="11" type="primary">RvY_08392-1</name>
    <name evidence="11" type="synonym">RvY_08392.1</name>
    <name evidence="11" type="ORF">RvY_08392</name>
</gene>
<dbReference type="CDD" id="cd00637">
    <property type="entry name" value="7tm_classA_rhodopsin-like"/>
    <property type="match status" value="1"/>
</dbReference>
<evidence type="ECO:0000256" key="1">
    <source>
        <dbReference type="ARBA" id="ARBA00004141"/>
    </source>
</evidence>
<accession>A0A1D1V5M5</accession>